<reference evidence="4" key="2">
    <citation type="submission" date="2025-04" db="UniProtKB">
        <authorList>
            <consortium name="RefSeq"/>
        </authorList>
    </citation>
    <scope>IDENTIFICATION</scope>
</reference>
<dbReference type="InterPro" id="IPR001810">
    <property type="entry name" value="F-box_dom"/>
</dbReference>
<dbReference type="PROSITE" id="PS50181">
    <property type="entry name" value="FBOX"/>
    <property type="match status" value="1"/>
</dbReference>
<accession>E3SER8</accession>
<keyword evidence="3" id="KW-1185">Reference proteome</keyword>
<dbReference type="EMBL" id="GQ914933">
    <property type="protein sequence ID" value="ADO00336.1"/>
    <property type="molecule type" value="mRNA"/>
</dbReference>
<dbReference type="OrthoDB" id="786450at2759"/>
<feature type="domain" description="F-box" evidence="1">
    <location>
        <begin position="62"/>
        <end position="110"/>
    </location>
</feature>
<evidence type="ECO:0000313" key="3">
    <source>
        <dbReference type="Proteomes" id="UP000504607"/>
    </source>
</evidence>
<dbReference type="CDD" id="cd09917">
    <property type="entry name" value="F-box_SF"/>
    <property type="match status" value="1"/>
</dbReference>
<dbReference type="PANTHER" id="PTHR34049">
    <property type="entry name" value="F-BOX PROTEIN SKIP27"/>
    <property type="match status" value="1"/>
</dbReference>
<protein>
    <submittedName>
        <fullName evidence="2 4">F-box protein</fullName>
    </submittedName>
</protein>
<name>E3SER8_ELAGV</name>
<dbReference type="Proteomes" id="UP000504607">
    <property type="component" value="Unplaced"/>
</dbReference>
<organism evidence="2">
    <name type="scientific">Elaeis guineensis var. tenera</name>
    <name type="common">Oil palm</name>
    <dbReference type="NCBI Taxonomy" id="51953"/>
    <lineage>
        <taxon>Eukaryota</taxon>
        <taxon>Viridiplantae</taxon>
        <taxon>Streptophyta</taxon>
        <taxon>Embryophyta</taxon>
        <taxon>Tracheophyta</taxon>
        <taxon>Spermatophyta</taxon>
        <taxon>Magnoliopsida</taxon>
        <taxon>Liliopsida</taxon>
        <taxon>Arecaceae</taxon>
        <taxon>Arecoideae</taxon>
        <taxon>Cocoseae</taxon>
        <taxon>Elaeidinae</taxon>
        <taxon>Elaeis</taxon>
    </lineage>
</organism>
<evidence type="ECO:0000259" key="1">
    <source>
        <dbReference type="PROSITE" id="PS50181"/>
    </source>
</evidence>
<reference evidence="2" key="1">
    <citation type="journal article" date="2010" name="Tree Genet. Genomes">
        <title>Transcriptome analysis reveals differentially expressed genes associated with the mantled homeotic flowering abnormality in oil palm (Elaeis guineensis).</title>
        <authorList>
            <person name="Beule T."/>
            <person name="Camps C."/>
            <person name="Debiesse S."/>
            <person name="Tranchant C."/>
            <person name="Dussert S."/>
            <person name="Sabau X."/>
            <person name="Jaligot E."/>
            <person name="Alwee S.S."/>
            <person name="Tregear J.W."/>
        </authorList>
    </citation>
    <scope>NUCLEOTIDE SEQUENCE</scope>
</reference>
<dbReference type="SUPFAM" id="SSF81383">
    <property type="entry name" value="F-box domain"/>
    <property type="match status" value="1"/>
</dbReference>
<dbReference type="AlphaFoldDB" id="E3SER8"/>
<evidence type="ECO:0000313" key="4">
    <source>
        <dbReference type="RefSeq" id="XP_010905570.1"/>
    </source>
</evidence>
<proteinExistence type="evidence at transcript level"/>
<dbReference type="InterPro" id="IPR045286">
    <property type="entry name" value="FBS1-like"/>
</dbReference>
<evidence type="ECO:0000313" key="2">
    <source>
        <dbReference type="EMBL" id="ADO00336.1"/>
    </source>
</evidence>
<gene>
    <name evidence="2" type="primary">FB1</name>
    <name evidence="4" type="synonym">LOC105032735</name>
</gene>
<dbReference type="InterPro" id="IPR036047">
    <property type="entry name" value="F-box-like_dom_sf"/>
</dbReference>
<dbReference type="RefSeq" id="XP_010905570.1">
    <property type="nucleotide sequence ID" value="XM_010907268.2"/>
</dbReference>
<dbReference type="PANTHER" id="PTHR34049:SF1">
    <property type="entry name" value="F-BOX PROTEIN SKIP27"/>
    <property type="match status" value="1"/>
</dbReference>
<sequence length="178" mass="19451">MAVGQIQHEESVTTGLKFVPGSCILGRKRVVISDSLDSSNSSSPLSGPLQKRRGARSFVERSNCLESLPQDVLVRILCKVNHSDLKQLILVSKIVHGATLIAKEMHFAFSTPSSKPTFRREGNMGDIDLEVSEEAPNAPKQRRVAKSRLGGKTLSSIAVALFTSPEDKWPKNRLAAEM</sequence>